<evidence type="ECO:0000256" key="1">
    <source>
        <dbReference type="SAM" id="MobiDB-lite"/>
    </source>
</evidence>
<reference evidence="2 3" key="1">
    <citation type="submission" date="2019-03" db="EMBL/GenBank/DDBJ databases">
        <title>First draft genome of Liparis tanakae, snailfish: a comprehensive survey of snailfish specific genes.</title>
        <authorList>
            <person name="Kim W."/>
            <person name="Song I."/>
            <person name="Jeong J.-H."/>
            <person name="Kim D."/>
            <person name="Kim S."/>
            <person name="Ryu S."/>
            <person name="Song J.Y."/>
            <person name="Lee S.K."/>
        </authorList>
    </citation>
    <scope>NUCLEOTIDE SEQUENCE [LARGE SCALE GENOMIC DNA]</scope>
    <source>
        <tissue evidence="2">Muscle</tissue>
    </source>
</reference>
<gene>
    <name evidence="2" type="ORF">EYF80_032094</name>
</gene>
<dbReference type="EMBL" id="SRLO01000398">
    <property type="protein sequence ID" value="TNN57726.1"/>
    <property type="molecule type" value="Genomic_DNA"/>
</dbReference>
<comment type="caution">
    <text evidence="2">The sequence shown here is derived from an EMBL/GenBank/DDBJ whole genome shotgun (WGS) entry which is preliminary data.</text>
</comment>
<accession>A0A4Z2GW27</accession>
<evidence type="ECO:0000313" key="3">
    <source>
        <dbReference type="Proteomes" id="UP000314294"/>
    </source>
</evidence>
<evidence type="ECO:0000313" key="2">
    <source>
        <dbReference type="EMBL" id="TNN57726.1"/>
    </source>
</evidence>
<dbReference type="AlphaFoldDB" id="A0A4Z2GW27"/>
<sequence>MKKEAGPVRKQQEQRSQRRECVTSANSVRACTLYTDGVKLEASTTRCTFYVSLQVGSVHDYLGRGLHLQVPPQPGGLLQGGAGDGADGLHHLMGHVLQTRIGILQDELIQYSREKEEHVK</sequence>
<name>A0A4Z2GW27_9TELE</name>
<proteinExistence type="predicted"/>
<protein>
    <submittedName>
        <fullName evidence="2">Uncharacterized protein</fullName>
    </submittedName>
</protein>
<keyword evidence="3" id="KW-1185">Reference proteome</keyword>
<dbReference type="Proteomes" id="UP000314294">
    <property type="component" value="Unassembled WGS sequence"/>
</dbReference>
<feature type="region of interest" description="Disordered" evidence="1">
    <location>
        <begin position="1"/>
        <end position="20"/>
    </location>
</feature>
<organism evidence="2 3">
    <name type="scientific">Liparis tanakae</name>
    <name type="common">Tanaka's snailfish</name>
    <dbReference type="NCBI Taxonomy" id="230148"/>
    <lineage>
        <taxon>Eukaryota</taxon>
        <taxon>Metazoa</taxon>
        <taxon>Chordata</taxon>
        <taxon>Craniata</taxon>
        <taxon>Vertebrata</taxon>
        <taxon>Euteleostomi</taxon>
        <taxon>Actinopterygii</taxon>
        <taxon>Neopterygii</taxon>
        <taxon>Teleostei</taxon>
        <taxon>Neoteleostei</taxon>
        <taxon>Acanthomorphata</taxon>
        <taxon>Eupercaria</taxon>
        <taxon>Perciformes</taxon>
        <taxon>Cottioidei</taxon>
        <taxon>Cottales</taxon>
        <taxon>Liparidae</taxon>
        <taxon>Liparis</taxon>
    </lineage>
</organism>